<keyword evidence="5 6" id="KW-0234">DNA repair</keyword>
<accession>A1ZDY8</accession>
<feature type="domain" description="Holliday junction DNA helicase RuvA C-terminal" evidence="8">
    <location>
        <begin position="150"/>
        <end position="193"/>
    </location>
</feature>
<organism evidence="9 10">
    <name type="scientific">Microscilla marina ATCC 23134</name>
    <dbReference type="NCBI Taxonomy" id="313606"/>
    <lineage>
        <taxon>Bacteria</taxon>
        <taxon>Pseudomonadati</taxon>
        <taxon>Bacteroidota</taxon>
        <taxon>Cytophagia</taxon>
        <taxon>Cytophagales</taxon>
        <taxon>Microscillaceae</taxon>
        <taxon>Microscilla</taxon>
    </lineage>
</organism>
<evidence type="ECO:0000256" key="4">
    <source>
        <dbReference type="ARBA" id="ARBA00023172"/>
    </source>
</evidence>
<gene>
    <name evidence="6" type="primary">ruvA</name>
    <name evidence="9" type="ORF">M23134_04129</name>
</gene>
<comment type="function">
    <text evidence="6">The RuvA-RuvB-RuvC complex processes Holliday junction (HJ) DNA during genetic recombination and DNA repair, while the RuvA-RuvB complex plays an important role in the rescue of blocked DNA replication forks via replication fork reversal (RFR). RuvA specifically binds to HJ cruciform DNA, conferring on it an open structure. The RuvB hexamer acts as an ATP-dependent pump, pulling dsDNA into and through the RuvAB complex. HJ branch migration allows RuvC to scan DNA until it finds its consensus sequence, where it cleaves and resolves the cruciform DNA.</text>
</comment>
<dbReference type="InterPro" id="IPR013849">
    <property type="entry name" value="DNA_helicase_Holl-junc_RuvA_I"/>
</dbReference>
<comment type="subcellular location">
    <subcellularLocation>
        <location evidence="6">Cytoplasm</location>
    </subcellularLocation>
</comment>
<dbReference type="OrthoDB" id="5293449at2"/>
<sequence length="194" mass="20996">MFAYISGKLAHKEPTFAVIDVHGVGYQINISLNTYTALPISGDCKLHTWLQVREDAQNLYGFTELAEKKLFLLLISVSGIGANTALVMLSSMSVSEIQTAIASEDVKAIKSIKGIGLKTAQRVILELKDKVQKEVGSIAVTPATQQSAVKDEAVMALITLGYAKNVAEKNVAKIFKTKGNDVKVEDVIKEALKM</sequence>
<dbReference type="InterPro" id="IPR036267">
    <property type="entry name" value="RuvA_C_sf"/>
</dbReference>
<evidence type="ECO:0000259" key="7">
    <source>
        <dbReference type="Pfam" id="PF01330"/>
    </source>
</evidence>
<feature type="domain" description="DNA helicase Holliday junction RuvA type" evidence="7">
    <location>
        <begin position="1"/>
        <end position="61"/>
    </location>
</feature>
<keyword evidence="9" id="KW-0378">Hydrolase</keyword>
<dbReference type="Gene3D" id="1.10.8.10">
    <property type="entry name" value="DNA helicase RuvA subunit, C-terminal domain"/>
    <property type="match status" value="1"/>
</dbReference>
<dbReference type="GO" id="GO:0006310">
    <property type="term" value="P:DNA recombination"/>
    <property type="evidence" value="ECO:0007669"/>
    <property type="project" value="UniProtKB-UniRule"/>
</dbReference>
<dbReference type="SUPFAM" id="SSF46929">
    <property type="entry name" value="DNA helicase RuvA subunit, C-terminal domain"/>
    <property type="match status" value="1"/>
</dbReference>
<dbReference type="Gene3D" id="1.10.150.20">
    <property type="entry name" value="5' to 3' exonuclease, C-terminal subdomain"/>
    <property type="match status" value="1"/>
</dbReference>
<dbReference type="GO" id="GO:0009378">
    <property type="term" value="F:four-way junction helicase activity"/>
    <property type="evidence" value="ECO:0007669"/>
    <property type="project" value="InterPro"/>
</dbReference>
<feature type="region of interest" description="Domain III" evidence="6">
    <location>
        <begin position="144"/>
        <end position="194"/>
    </location>
</feature>
<evidence type="ECO:0000256" key="1">
    <source>
        <dbReference type="ARBA" id="ARBA00022490"/>
    </source>
</evidence>
<evidence type="ECO:0000256" key="5">
    <source>
        <dbReference type="ARBA" id="ARBA00023204"/>
    </source>
</evidence>
<dbReference type="AlphaFoldDB" id="A1ZDY8"/>
<evidence type="ECO:0000259" key="8">
    <source>
        <dbReference type="Pfam" id="PF07499"/>
    </source>
</evidence>
<keyword evidence="10" id="KW-1185">Reference proteome</keyword>
<keyword evidence="3 6" id="KW-0238">DNA-binding</keyword>
<keyword evidence="9" id="KW-0547">Nucleotide-binding</keyword>
<comment type="caution">
    <text evidence="6">Lacks conserved residue(s) required for the propagation of feature annotation.</text>
</comment>
<dbReference type="Gene3D" id="2.40.50.140">
    <property type="entry name" value="Nucleic acid-binding proteins"/>
    <property type="match status" value="1"/>
</dbReference>
<name>A1ZDY8_MICM2</name>
<dbReference type="GO" id="GO:0005737">
    <property type="term" value="C:cytoplasm"/>
    <property type="evidence" value="ECO:0007669"/>
    <property type="project" value="UniProtKB-SubCell"/>
</dbReference>
<dbReference type="Pfam" id="PF01330">
    <property type="entry name" value="RuvA_N"/>
    <property type="match status" value="1"/>
</dbReference>
<dbReference type="NCBIfam" id="TIGR00084">
    <property type="entry name" value="ruvA"/>
    <property type="match status" value="1"/>
</dbReference>
<evidence type="ECO:0000256" key="3">
    <source>
        <dbReference type="ARBA" id="ARBA00023125"/>
    </source>
</evidence>
<keyword evidence="1 6" id="KW-0963">Cytoplasm</keyword>
<proteinExistence type="inferred from homology"/>
<evidence type="ECO:0000256" key="2">
    <source>
        <dbReference type="ARBA" id="ARBA00022763"/>
    </source>
</evidence>
<dbReference type="Proteomes" id="UP000004095">
    <property type="component" value="Unassembled WGS sequence"/>
</dbReference>
<keyword evidence="9" id="KW-0347">Helicase</keyword>
<dbReference type="Pfam" id="PF07499">
    <property type="entry name" value="RuvA_C"/>
    <property type="match status" value="1"/>
</dbReference>
<dbReference type="InterPro" id="IPR000085">
    <property type="entry name" value="RuvA"/>
</dbReference>
<dbReference type="GO" id="GO:0005524">
    <property type="term" value="F:ATP binding"/>
    <property type="evidence" value="ECO:0007669"/>
    <property type="project" value="InterPro"/>
</dbReference>
<dbReference type="HAMAP" id="MF_00031">
    <property type="entry name" value="DNA_HJ_migration_RuvA"/>
    <property type="match status" value="1"/>
</dbReference>
<evidence type="ECO:0000313" key="9">
    <source>
        <dbReference type="EMBL" id="EAY31296.1"/>
    </source>
</evidence>
<dbReference type="InterPro" id="IPR010994">
    <property type="entry name" value="RuvA_2-like"/>
</dbReference>
<evidence type="ECO:0000256" key="6">
    <source>
        <dbReference type="HAMAP-Rule" id="MF_00031"/>
    </source>
</evidence>
<dbReference type="InterPro" id="IPR011114">
    <property type="entry name" value="RuvA_C"/>
</dbReference>
<dbReference type="RefSeq" id="WP_002693871.1">
    <property type="nucleotide sequence ID" value="NZ_AAWS01000003.1"/>
</dbReference>
<dbReference type="InterPro" id="IPR012340">
    <property type="entry name" value="NA-bd_OB-fold"/>
</dbReference>
<comment type="similarity">
    <text evidence="6">Belongs to the RuvA family.</text>
</comment>
<dbReference type="GO" id="GO:0009379">
    <property type="term" value="C:Holliday junction helicase complex"/>
    <property type="evidence" value="ECO:0007669"/>
    <property type="project" value="InterPro"/>
</dbReference>
<dbReference type="CDD" id="cd14332">
    <property type="entry name" value="UBA_RuvA_C"/>
    <property type="match status" value="1"/>
</dbReference>
<dbReference type="GO" id="GO:0048476">
    <property type="term" value="C:Holliday junction resolvase complex"/>
    <property type="evidence" value="ECO:0007669"/>
    <property type="project" value="UniProtKB-UniRule"/>
</dbReference>
<comment type="caution">
    <text evidence="9">The sequence shown here is derived from an EMBL/GenBank/DDBJ whole genome shotgun (WGS) entry which is preliminary data.</text>
</comment>
<keyword evidence="4 6" id="KW-0233">DNA recombination</keyword>
<dbReference type="Pfam" id="PF14520">
    <property type="entry name" value="HHH_5"/>
    <property type="match status" value="1"/>
</dbReference>
<keyword evidence="2 6" id="KW-0227">DNA damage</keyword>
<dbReference type="GO" id="GO:0006281">
    <property type="term" value="P:DNA repair"/>
    <property type="evidence" value="ECO:0007669"/>
    <property type="project" value="UniProtKB-UniRule"/>
</dbReference>
<keyword evidence="9" id="KW-0067">ATP-binding</keyword>
<dbReference type="SUPFAM" id="SSF47781">
    <property type="entry name" value="RuvA domain 2-like"/>
    <property type="match status" value="1"/>
</dbReference>
<comment type="subunit">
    <text evidence="6">Homotetramer. Forms an RuvA(8)-RuvB(12)-Holliday junction (HJ) complex. HJ DNA is sandwiched between 2 RuvA tetramers; dsDNA enters through RuvA and exits via RuvB. An RuvB hexamer assembles on each DNA strand where it exits the tetramer. Each RuvB hexamer is contacted by two RuvA subunits (via domain III) on 2 adjacent RuvB subunits; this complex drives branch migration. In the full resolvosome a probable DNA-RuvA(4)-RuvB(12)-RuvC(2) complex forms which resolves the HJ.</text>
</comment>
<protein>
    <recommendedName>
        <fullName evidence="6">Holliday junction branch migration complex subunit RuvA</fullName>
    </recommendedName>
</protein>
<dbReference type="SUPFAM" id="SSF50249">
    <property type="entry name" value="Nucleic acid-binding proteins"/>
    <property type="match status" value="1"/>
</dbReference>
<reference evidence="9 10" key="1">
    <citation type="submission" date="2007-01" db="EMBL/GenBank/DDBJ databases">
        <authorList>
            <person name="Haygood M."/>
            <person name="Podell S."/>
            <person name="Anderson C."/>
            <person name="Hopkinson B."/>
            <person name="Roe K."/>
            <person name="Barbeau K."/>
            <person name="Gaasterland T."/>
            <person name="Ferriera S."/>
            <person name="Johnson J."/>
            <person name="Kravitz S."/>
            <person name="Beeson K."/>
            <person name="Sutton G."/>
            <person name="Rogers Y.-H."/>
            <person name="Friedman R."/>
            <person name="Frazier M."/>
            <person name="Venter J.C."/>
        </authorList>
    </citation>
    <scope>NUCLEOTIDE SEQUENCE [LARGE SCALE GENOMIC DNA]</scope>
    <source>
        <strain evidence="9 10">ATCC 23134</strain>
    </source>
</reference>
<dbReference type="eggNOG" id="COG0632">
    <property type="taxonomic scope" value="Bacteria"/>
</dbReference>
<evidence type="ECO:0000313" key="10">
    <source>
        <dbReference type="Proteomes" id="UP000004095"/>
    </source>
</evidence>
<dbReference type="GO" id="GO:0000400">
    <property type="term" value="F:four-way junction DNA binding"/>
    <property type="evidence" value="ECO:0007669"/>
    <property type="project" value="UniProtKB-UniRule"/>
</dbReference>
<comment type="domain">
    <text evidence="6">Has three domains with a flexible linker between the domains II and III and assumes an 'L' shape. Domain III is highly mobile and contacts RuvB.</text>
</comment>
<dbReference type="EMBL" id="AAWS01000003">
    <property type="protein sequence ID" value="EAY31296.1"/>
    <property type="molecule type" value="Genomic_DNA"/>
</dbReference>